<dbReference type="AlphaFoldDB" id="A0A0L6UEQ3"/>
<dbReference type="EMBL" id="LAVV01012097">
    <property type="protein sequence ID" value="KNZ47029.1"/>
    <property type="molecule type" value="Genomic_DNA"/>
</dbReference>
<accession>A0A0L6UEQ3</accession>
<comment type="caution">
    <text evidence="1">The sequence shown here is derived from an EMBL/GenBank/DDBJ whole genome shotgun (WGS) entry which is preliminary data.</text>
</comment>
<reference evidence="1 2" key="1">
    <citation type="submission" date="2015-08" db="EMBL/GenBank/DDBJ databases">
        <title>Next Generation Sequencing and Analysis of the Genome of Puccinia sorghi L Schw, the Causal Agent of Maize Common Rust.</title>
        <authorList>
            <person name="Rochi L."/>
            <person name="Burguener G."/>
            <person name="Darino M."/>
            <person name="Turjanski A."/>
            <person name="Kreff E."/>
            <person name="Dieguez M.J."/>
            <person name="Sacco F."/>
        </authorList>
    </citation>
    <scope>NUCLEOTIDE SEQUENCE [LARGE SCALE GENOMIC DNA]</scope>
    <source>
        <strain evidence="1 2">RO10H11247</strain>
    </source>
</reference>
<protein>
    <recommendedName>
        <fullName evidence="3">No apical meristem-associated C-terminal domain-containing protein</fullName>
    </recommendedName>
</protein>
<proteinExistence type="predicted"/>
<evidence type="ECO:0000313" key="2">
    <source>
        <dbReference type="Proteomes" id="UP000037035"/>
    </source>
</evidence>
<feature type="non-terminal residue" evidence="1">
    <location>
        <position position="1"/>
    </location>
</feature>
<organism evidence="1 2">
    <name type="scientific">Puccinia sorghi</name>
    <dbReference type="NCBI Taxonomy" id="27349"/>
    <lineage>
        <taxon>Eukaryota</taxon>
        <taxon>Fungi</taxon>
        <taxon>Dikarya</taxon>
        <taxon>Basidiomycota</taxon>
        <taxon>Pucciniomycotina</taxon>
        <taxon>Pucciniomycetes</taxon>
        <taxon>Pucciniales</taxon>
        <taxon>Pucciniaceae</taxon>
        <taxon>Puccinia</taxon>
    </lineage>
</organism>
<evidence type="ECO:0000313" key="1">
    <source>
        <dbReference type="EMBL" id="KNZ47029.1"/>
    </source>
</evidence>
<dbReference type="VEuPathDB" id="FungiDB:VP01_6741g1"/>
<evidence type="ECO:0008006" key="3">
    <source>
        <dbReference type="Google" id="ProtNLM"/>
    </source>
</evidence>
<gene>
    <name evidence="1" type="ORF">VP01_6741g1</name>
</gene>
<dbReference type="Proteomes" id="UP000037035">
    <property type="component" value="Unassembled WGS sequence"/>
</dbReference>
<keyword evidence="2" id="KW-1185">Reference proteome</keyword>
<sequence>VRNHSKINHEVEAEMKAQQLEMSIMEKDLGSLTNKFACEYYVKKKKMFC</sequence>
<name>A0A0L6UEQ3_9BASI</name>